<accession>A0A2P8CAB2</accession>
<proteinExistence type="predicted"/>
<name>A0A2P8CAB2_9BACT</name>
<protein>
    <submittedName>
        <fullName evidence="1">Uncharacterized protein</fullName>
    </submittedName>
</protein>
<dbReference type="Proteomes" id="UP000240621">
    <property type="component" value="Unassembled WGS sequence"/>
</dbReference>
<dbReference type="AlphaFoldDB" id="A0A2P8CAB2"/>
<dbReference type="EMBL" id="PYGC01000007">
    <property type="protein sequence ID" value="PSK81899.1"/>
    <property type="molecule type" value="Genomic_DNA"/>
</dbReference>
<sequence length="150" mass="15611">MALSAALSTFDVASTTSCDASTTTTHSSMASIDVLTTTVQSTTGTTQSSTAANHSSEVTVDVLMASIQSSVRTIQSSTTAIDLVARDAGDYSYRPQGNNTSPGGLVLFFRTKFDDARCRMLFQVTANDSLGIAVVLPGRDAVVQSLNAFG</sequence>
<reference evidence="1 2" key="1">
    <citation type="submission" date="2018-03" db="EMBL/GenBank/DDBJ databases">
        <title>Genomic Encyclopedia of Archaeal and Bacterial Type Strains, Phase II (KMG-II): from individual species to whole genera.</title>
        <authorList>
            <person name="Goeker M."/>
        </authorList>
    </citation>
    <scope>NUCLEOTIDE SEQUENCE [LARGE SCALE GENOMIC DNA]</scope>
    <source>
        <strain evidence="1 2">DSM 27267</strain>
    </source>
</reference>
<evidence type="ECO:0000313" key="2">
    <source>
        <dbReference type="Proteomes" id="UP000240621"/>
    </source>
</evidence>
<evidence type="ECO:0000313" key="1">
    <source>
        <dbReference type="EMBL" id="PSK81899.1"/>
    </source>
</evidence>
<organism evidence="1 2">
    <name type="scientific">Prolixibacter denitrificans</name>
    <dbReference type="NCBI Taxonomy" id="1541063"/>
    <lineage>
        <taxon>Bacteria</taxon>
        <taxon>Pseudomonadati</taxon>
        <taxon>Bacteroidota</taxon>
        <taxon>Bacteroidia</taxon>
        <taxon>Marinilabiliales</taxon>
        <taxon>Prolixibacteraceae</taxon>
        <taxon>Prolixibacter</taxon>
    </lineage>
</organism>
<gene>
    <name evidence="1" type="ORF">CLV93_1075</name>
</gene>
<comment type="caution">
    <text evidence="1">The sequence shown here is derived from an EMBL/GenBank/DDBJ whole genome shotgun (WGS) entry which is preliminary data.</text>
</comment>